<dbReference type="EMBL" id="KV907513">
    <property type="protein sequence ID" value="OOF90940.1"/>
    <property type="molecule type" value="Genomic_DNA"/>
</dbReference>
<keyword evidence="1" id="KW-0560">Oxidoreductase</keyword>
<organism evidence="2 3">
    <name type="scientific">Aspergillus carbonarius (strain ITEM 5010)</name>
    <dbReference type="NCBI Taxonomy" id="602072"/>
    <lineage>
        <taxon>Eukaryota</taxon>
        <taxon>Fungi</taxon>
        <taxon>Dikarya</taxon>
        <taxon>Ascomycota</taxon>
        <taxon>Pezizomycotina</taxon>
        <taxon>Eurotiomycetes</taxon>
        <taxon>Eurotiomycetidae</taxon>
        <taxon>Eurotiales</taxon>
        <taxon>Aspergillaceae</taxon>
        <taxon>Aspergillus</taxon>
        <taxon>Aspergillus subgen. Circumdati</taxon>
    </lineage>
</organism>
<sequence length="600" mass="66361">MANLPQGILPTLPCSLPKCHLREDIDAAAIAKEFITPLSPLSLDHFTPDAIWRDSVALTGTFRTFYSAATITQAWNDRCLSRQAQGFQLTPEAARAVRPAPCLGWIEVPFTFETETVPAATCSGFLSLVPDGTGGWKIWLLRTILEEFRDQPSVDELEPGSLTEHQPLSDGAFYECVVVGCGQSGLSVAGRLQALGVSYLVVDKAPRVGDSWLQRYESMKLHSPKDAAQLPFGPTFTDEYPELMNRHDLARGYQNWAERYSINIAFSTELTSGAWDEVHRKWTLRLHQRQGEQAITRSVTCSHVVMAVGAGGHEPVRPTYPGEDIFQGDILHTAQYKSPRQWEGKHAIIIGSANSAHDAAADMVGTGMASITMVQRSPTCIIPVEYMPRLSKGTMLADRHQLSNPLAVSRLVSLLSIRAQIAQNPDRFDALERAGFKVDRDGEVVAHVNERYGGHYMDVGNCANIAKGLVKVKSNSHPISFTPTGLLFADDTHLPADVVIFATGYKWNVRDTIGQLFGEKVYSQVEDYWGLDKEGEIRGAFKPSPHGRIWFISGTTIHSRYYSRFIALHIKADVLGTPVPVYRDIPGVVPKIDEMGEYKN</sequence>
<dbReference type="InterPro" id="IPR050982">
    <property type="entry name" value="Auxin_biosynth/cation_transpt"/>
</dbReference>
<dbReference type="InterPro" id="IPR036188">
    <property type="entry name" value="FAD/NAD-bd_sf"/>
</dbReference>
<keyword evidence="3" id="KW-1185">Reference proteome</keyword>
<protein>
    <recommendedName>
        <fullName evidence="4">Flavin-containing monooxygenase</fullName>
    </recommendedName>
</protein>
<evidence type="ECO:0000313" key="3">
    <source>
        <dbReference type="Proteomes" id="UP000188318"/>
    </source>
</evidence>
<dbReference type="PANTHER" id="PTHR43539:SF68">
    <property type="entry name" value="FLAVIN-BINDING MONOOXYGENASE-LIKE PROTEIN (AFU_ORTHOLOGUE AFUA_4G09220)"/>
    <property type="match status" value="1"/>
</dbReference>
<name>A0A1R3R8Y4_ASPC5</name>
<evidence type="ECO:0000256" key="1">
    <source>
        <dbReference type="ARBA" id="ARBA00023002"/>
    </source>
</evidence>
<dbReference type="PANTHER" id="PTHR43539">
    <property type="entry name" value="FLAVIN-BINDING MONOOXYGENASE-LIKE PROTEIN (AFU_ORTHOLOGUE AFUA_4G09220)"/>
    <property type="match status" value="1"/>
</dbReference>
<dbReference type="Pfam" id="PF13738">
    <property type="entry name" value="Pyr_redox_3"/>
    <property type="match status" value="1"/>
</dbReference>
<dbReference type="Proteomes" id="UP000188318">
    <property type="component" value="Unassembled WGS sequence"/>
</dbReference>
<dbReference type="VEuPathDB" id="FungiDB:ASPCADRAFT_155617"/>
<dbReference type="SUPFAM" id="SSF51905">
    <property type="entry name" value="FAD/NAD(P)-binding domain"/>
    <property type="match status" value="1"/>
</dbReference>
<dbReference type="OMA" id="IWILRTI"/>
<accession>A0A1R3R8Y4</accession>
<dbReference type="Gene3D" id="3.50.50.60">
    <property type="entry name" value="FAD/NAD(P)-binding domain"/>
    <property type="match status" value="1"/>
</dbReference>
<proteinExistence type="predicted"/>
<dbReference type="GO" id="GO:0050660">
    <property type="term" value="F:flavin adenine dinucleotide binding"/>
    <property type="evidence" value="ECO:0007669"/>
    <property type="project" value="TreeGrafter"/>
</dbReference>
<evidence type="ECO:0000313" key="2">
    <source>
        <dbReference type="EMBL" id="OOF90940.1"/>
    </source>
</evidence>
<dbReference type="AlphaFoldDB" id="A0A1R3R8Y4"/>
<evidence type="ECO:0008006" key="4">
    <source>
        <dbReference type="Google" id="ProtNLM"/>
    </source>
</evidence>
<reference evidence="3" key="1">
    <citation type="journal article" date="2017" name="Genome Biol.">
        <title>Comparative genomics reveals high biological diversity and specific adaptations in the industrially and medically important fungal genus Aspergillus.</title>
        <authorList>
            <person name="de Vries R.P."/>
            <person name="Riley R."/>
            <person name="Wiebenga A."/>
            <person name="Aguilar-Osorio G."/>
            <person name="Amillis S."/>
            <person name="Uchima C.A."/>
            <person name="Anderluh G."/>
            <person name="Asadollahi M."/>
            <person name="Askin M."/>
            <person name="Barry K."/>
            <person name="Battaglia E."/>
            <person name="Bayram O."/>
            <person name="Benocci T."/>
            <person name="Braus-Stromeyer S.A."/>
            <person name="Caldana C."/>
            <person name="Canovas D."/>
            <person name="Cerqueira G.C."/>
            <person name="Chen F."/>
            <person name="Chen W."/>
            <person name="Choi C."/>
            <person name="Clum A."/>
            <person name="Dos Santos R.A."/>
            <person name="Damasio A.R."/>
            <person name="Diallinas G."/>
            <person name="Emri T."/>
            <person name="Fekete E."/>
            <person name="Flipphi M."/>
            <person name="Freyberg S."/>
            <person name="Gallo A."/>
            <person name="Gournas C."/>
            <person name="Habgood R."/>
            <person name="Hainaut M."/>
            <person name="Harispe M.L."/>
            <person name="Henrissat B."/>
            <person name="Hilden K.S."/>
            <person name="Hope R."/>
            <person name="Hossain A."/>
            <person name="Karabika E."/>
            <person name="Karaffa L."/>
            <person name="Karanyi Z."/>
            <person name="Krasevec N."/>
            <person name="Kuo A."/>
            <person name="Kusch H."/>
            <person name="LaButti K."/>
            <person name="Lagendijk E.L."/>
            <person name="Lapidus A."/>
            <person name="Levasseur A."/>
            <person name="Lindquist E."/>
            <person name="Lipzen A."/>
            <person name="Logrieco A.F."/>
            <person name="MacCabe A."/>
            <person name="Maekelae M.R."/>
            <person name="Malavazi I."/>
            <person name="Melin P."/>
            <person name="Meyer V."/>
            <person name="Mielnichuk N."/>
            <person name="Miskei M."/>
            <person name="Molnar A.P."/>
            <person name="Mule G."/>
            <person name="Ngan C.Y."/>
            <person name="Orejas M."/>
            <person name="Orosz E."/>
            <person name="Ouedraogo J.P."/>
            <person name="Overkamp K.M."/>
            <person name="Park H.-S."/>
            <person name="Perrone G."/>
            <person name="Piumi F."/>
            <person name="Punt P.J."/>
            <person name="Ram A.F."/>
            <person name="Ramon A."/>
            <person name="Rauscher S."/>
            <person name="Record E."/>
            <person name="Riano-Pachon D.M."/>
            <person name="Robert V."/>
            <person name="Roehrig J."/>
            <person name="Ruller R."/>
            <person name="Salamov A."/>
            <person name="Salih N.S."/>
            <person name="Samson R.A."/>
            <person name="Sandor E."/>
            <person name="Sanguinetti M."/>
            <person name="Schuetze T."/>
            <person name="Sepcic K."/>
            <person name="Shelest E."/>
            <person name="Sherlock G."/>
            <person name="Sophianopoulou V."/>
            <person name="Squina F.M."/>
            <person name="Sun H."/>
            <person name="Susca A."/>
            <person name="Todd R.B."/>
            <person name="Tsang A."/>
            <person name="Unkles S.E."/>
            <person name="van de Wiele N."/>
            <person name="van Rossen-Uffink D."/>
            <person name="Oliveira J.V."/>
            <person name="Vesth T.C."/>
            <person name="Visser J."/>
            <person name="Yu J.-H."/>
            <person name="Zhou M."/>
            <person name="Andersen M.R."/>
            <person name="Archer D.B."/>
            <person name="Baker S.E."/>
            <person name="Benoit I."/>
            <person name="Brakhage A.A."/>
            <person name="Braus G.H."/>
            <person name="Fischer R."/>
            <person name="Frisvad J.C."/>
            <person name="Goldman G.H."/>
            <person name="Houbraken J."/>
            <person name="Oakley B."/>
            <person name="Pocsi I."/>
            <person name="Scazzocchio C."/>
            <person name="Seiboth B."/>
            <person name="vanKuyk P.A."/>
            <person name="Wortman J."/>
            <person name="Dyer P.S."/>
            <person name="Grigoriev I.V."/>
        </authorList>
    </citation>
    <scope>NUCLEOTIDE SEQUENCE [LARGE SCALE GENOMIC DNA]</scope>
    <source>
        <strain evidence="3">ITEM 5010</strain>
    </source>
</reference>
<dbReference type="OrthoDB" id="74360at2759"/>
<dbReference type="GO" id="GO:0004497">
    <property type="term" value="F:monooxygenase activity"/>
    <property type="evidence" value="ECO:0007669"/>
    <property type="project" value="TreeGrafter"/>
</dbReference>
<gene>
    <name evidence="2" type="ORF">ASPCADRAFT_155617</name>
</gene>
<dbReference type="STRING" id="602072.A0A1R3R8Y4"/>